<feature type="region of interest" description="Disordered" evidence="1">
    <location>
        <begin position="1"/>
        <end position="36"/>
    </location>
</feature>
<dbReference type="AlphaFoldDB" id="A0AAV7QKF0"/>
<accession>A0AAV7QKF0</accession>
<name>A0AAV7QKF0_PLEWA</name>
<evidence type="ECO:0000313" key="2">
    <source>
        <dbReference type="EMBL" id="KAJ1139802.1"/>
    </source>
</evidence>
<protein>
    <submittedName>
        <fullName evidence="2">Uncharacterized protein</fullName>
    </submittedName>
</protein>
<proteinExistence type="predicted"/>
<gene>
    <name evidence="2" type="ORF">NDU88_006166</name>
</gene>
<sequence length="66" mass="7536">MLATQASNTEMRRAQAQQRTHRSTMMRQRCDSDETVMQQKEGVSKVNGKIHSLRHGAIHYVLIALV</sequence>
<comment type="caution">
    <text evidence="2">The sequence shown here is derived from an EMBL/GenBank/DDBJ whole genome shotgun (WGS) entry which is preliminary data.</text>
</comment>
<evidence type="ECO:0000313" key="3">
    <source>
        <dbReference type="Proteomes" id="UP001066276"/>
    </source>
</evidence>
<keyword evidence="3" id="KW-1185">Reference proteome</keyword>
<feature type="compositionally biased region" description="Polar residues" evidence="1">
    <location>
        <begin position="1"/>
        <end position="18"/>
    </location>
</feature>
<reference evidence="2" key="1">
    <citation type="journal article" date="2022" name="bioRxiv">
        <title>Sequencing and chromosome-scale assembly of the giantPleurodeles waltlgenome.</title>
        <authorList>
            <person name="Brown T."/>
            <person name="Elewa A."/>
            <person name="Iarovenko S."/>
            <person name="Subramanian E."/>
            <person name="Araus A.J."/>
            <person name="Petzold A."/>
            <person name="Susuki M."/>
            <person name="Suzuki K.-i.T."/>
            <person name="Hayashi T."/>
            <person name="Toyoda A."/>
            <person name="Oliveira C."/>
            <person name="Osipova E."/>
            <person name="Leigh N.D."/>
            <person name="Simon A."/>
            <person name="Yun M.H."/>
        </authorList>
    </citation>
    <scope>NUCLEOTIDE SEQUENCE</scope>
    <source>
        <strain evidence="2">20211129_DDA</strain>
        <tissue evidence="2">Liver</tissue>
    </source>
</reference>
<dbReference type="Proteomes" id="UP001066276">
    <property type="component" value="Chromosome 6"/>
</dbReference>
<evidence type="ECO:0000256" key="1">
    <source>
        <dbReference type="SAM" id="MobiDB-lite"/>
    </source>
</evidence>
<organism evidence="2 3">
    <name type="scientific">Pleurodeles waltl</name>
    <name type="common">Iberian ribbed newt</name>
    <dbReference type="NCBI Taxonomy" id="8319"/>
    <lineage>
        <taxon>Eukaryota</taxon>
        <taxon>Metazoa</taxon>
        <taxon>Chordata</taxon>
        <taxon>Craniata</taxon>
        <taxon>Vertebrata</taxon>
        <taxon>Euteleostomi</taxon>
        <taxon>Amphibia</taxon>
        <taxon>Batrachia</taxon>
        <taxon>Caudata</taxon>
        <taxon>Salamandroidea</taxon>
        <taxon>Salamandridae</taxon>
        <taxon>Pleurodelinae</taxon>
        <taxon>Pleurodeles</taxon>
    </lineage>
</organism>
<dbReference type="EMBL" id="JANPWB010000010">
    <property type="protein sequence ID" value="KAJ1139802.1"/>
    <property type="molecule type" value="Genomic_DNA"/>
</dbReference>